<evidence type="ECO:0000313" key="3">
    <source>
        <dbReference type="Proteomes" id="UP000606786"/>
    </source>
</evidence>
<reference evidence="2" key="1">
    <citation type="submission" date="2020-11" db="EMBL/GenBank/DDBJ databases">
        <authorList>
            <person name="Whitehead M."/>
        </authorList>
    </citation>
    <scope>NUCLEOTIDE SEQUENCE</scope>
    <source>
        <strain evidence="2">EGII</strain>
    </source>
</reference>
<sequence length="102" mass="11650">MNAVATTELMRRLVLTTRRSYGSKSKLLMTTKRPYGSKDKASNDRGTQYLYGKEIYPQEEVPKLEFVLVQGTDSLRKAAAYQTESTNDNTDCQPEDRKQTHV</sequence>
<protein>
    <submittedName>
        <fullName evidence="2">(Mediterranean fruit fly) hypothetical protein</fullName>
    </submittedName>
</protein>
<feature type="region of interest" description="Disordered" evidence="1">
    <location>
        <begin position="25"/>
        <end position="44"/>
    </location>
</feature>
<dbReference type="AlphaFoldDB" id="A0A811VIK9"/>
<accession>A0A811VIK9</accession>
<feature type="region of interest" description="Disordered" evidence="1">
    <location>
        <begin position="80"/>
        <end position="102"/>
    </location>
</feature>
<comment type="caution">
    <text evidence="2">The sequence shown here is derived from an EMBL/GenBank/DDBJ whole genome shotgun (WGS) entry which is preliminary data.</text>
</comment>
<evidence type="ECO:0000256" key="1">
    <source>
        <dbReference type="SAM" id="MobiDB-lite"/>
    </source>
</evidence>
<feature type="compositionally biased region" description="Polar residues" evidence="1">
    <location>
        <begin position="82"/>
        <end position="92"/>
    </location>
</feature>
<organism evidence="2 3">
    <name type="scientific">Ceratitis capitata</name>
    <name type="common">Mediterranean fruit fly</name>
    <name type="synonym">Tephritis capitata</name>
    <dbReference type="NCBI Taxonomy" id="7213"/>
    <lineage>
        <taxon>Eukaryota</taxon>
        <taxon>Metazoa</taxon>
        <taxon>Ecdysozoa</taxon>
        <taxon>Arthropoda</taxon>
        <taxon>Hexapoda</taxon>
        <taxon>Insecta</taxon>
        <taxon>Pterygota</taxon>
        <taxon>Neoptera</taxon>
        <taxon>Endopterygota</taxon>
        <taxon>Diptera</taxon>
        <taxon>Brachycera</taxon>
        <taxon>Muscomorpha</taxon>
        <taxon>Tephritoidea</taxon>
        <taxon>Tephritidae</taxon>
        <taxon>Ceratitis</taxon>
        <taxon>Ceratitis</taxon>
    </lineage>
</organism>
<dbReference type="Proteomes" id="UP000606786">
    <property type="component" value="Unassembled WGS sequence"/>
</dbReference>
<keyword evidence="3" id="KW-1185">Reference proteome</keyword>
<gene>
    <name evidence="2" type="ORF">CCAP1982_LOCUS22801</name>
</gene>
<evidence type="ECO:0000313" key="2">
    <source>
        <dbReference type="EMBL" id="CAD7014834.1"/>
    </source>
</evidence>
<dbReference type="EMBL" id="CAJHJT010000056">
    <property type="protein sequence ID" value="CAD7014834.1"/>
    <property type="molecule type" value="Genomic_DNA"/>
</dbReference>
<proteinExistence type="predicted"/>
<name>A0A811VIK9_CERCA</name>